<dbReference type="STRING" id="1505087.AYJ54_17545"/>
<feature type="region of interest" description="Disordered" evidence="1">
    <location>
        <begin position="103"/>
        <end position="123"/>
    </location>
</feature>
<keyword evidence="3" id="KW-1185">Reference proteome</keyword>
<accession>A0A176YM31</accession>
<protein>
    <submittedName>
        <fullName evidence="2">Uncharacterized protein</fullName>
    </submittedName>
</protein>
<name>A0A176YM31_9BRAD</name>
<dbReference type="EMBL" id="LUUB01000066">
    <property type="protein sequence ID" value="OAF07659.1"/>
    <property type="molecule type" value="Genomic_DNA"/>
</dbReference>
<proteinExistence type="predicted"/>
<dbReference type="RefSeq" id="WP_063702211.1">
    <property type="nucleotide sequence ID" value="NZ_LUUB01000066.1"/>
</dbReference>
<dbReference type="Proteomes" id="UP000076959">
    <property type="component" value="Unassembled WGS sequence"/>
</dbReference>
<reference evidence="2 3" key="1">
    <citation type="submission" date="2016-03" db="EMBL/GenBank/DDBJ databases">
        <title>Draft Genome Sequence of the Strain BR 10245 (Bradyrhizobium sp.) isolated from nodules of Centrolobium paraense.</title>
        <authorList>
            <person name="Simoes-Araujo J.L.Sr."/>
            <person name="Barauna A.C."/>
            <person name="Silva K."/>
            <person name="Zilli J.E."/>
        </authorList>
    </citation>
    <scope>NUCLEOTIDE SEQUENCE [LARGE SCALE GENOMIC DNA]</scope>
    <source>
        <strain evidence="2 3">BR 10245</strain>
    </source>
</reference>
<dbReference type="AlphaFoldDB" id="A0A176YM31"/>
<feature type="compositionally biased region" description="Basic and acidic residues" evidence="1">
    <location>
        <begin position="109"/>
        <end position="123"/>
    </location>
</feature>
<evidence type="ECO:0000313" key="3">
    <source>
        <dbReference type="Proteomes" id="UP000076959"/>
    </source>
</evidence>
<evidence type="ECO:0000256" key="1">
    <source>
        <dbReference type="SAM" id="MobiDB-lite"/>
    </source>
</evidence>
<gene>
    <name evidence="2" type="ORF">AYJ54_17545</name>
</gene>
<evidence type="ECO:0000313" key="2">
    <source>
        <dbReference type="EMBL" id="OAF07659.1"/>
    </source>
</evidence>
<sequence length="123" mass="14116">MTMSVEQLWSLPETALIGAYAEARRRYAEKKFERDTQRARLEWMRAKLFVNTPGNVTERKMAVDVSEELARKGQEVREMTRDLDMLKIDVDVIDTMIRLRGAQGGPQVHADEVAEKPPEPEGE</sequence>
<comment type="caution">
    <text evidence="2">The sequence shown here is derived from an EMBL/GenBank/DDBJ whole genome shotgun (WGS) entry which is preliminary data.</text>
</comment>
<dbReference type="OrthoDB" id="8237433at2"/>
<organism evidence="2 3">
    <name type="scientific">Bradyrhizobium centrolobii</name>
    <dbReference type="NCBI Taxonomy" id="1505087"/>
    <lineage>
        <taxon>Bacteria</taxon>
        <taxon>Pseudomonadati</taxon>
        <taxon>Pseudomonadota</taxon>
        <taxon>Alphaproteobacteria</taxon>
        <taxon>Hyphomicrobiales</taxon>
        <taxon>Nitrobacteraceae</taxon>
        <taxon>Bradyrhizobium</taxon>
    </lineage>
</organism>